<dbReference type="Gene3D" id="2.60.120.40">
    <property type="match status" value="1"/>
</dbReference>
<feature type="compositionally biased region" description="Basic and acidic residues" evidence="6">
    <location>
        <begin position="44"/>
        <end position="54"/>
    </location>
</feature>
<dbReference type="Pfam" id="PF00386">
    <property type="entry name" value="C1q"/>
    <property type="match status" value="1"/>
</dbReference>
<dbReference type="InterPro" id="IPR008160">
    <property type="entry name" value="Collagen"/>
</dbReference>
<keyword evidence="3" id="KW-0272">Extracellular matrix</keyword>
<dbReference type="PROSITE" id="PS50871">
    <property type="entry name" value="C1Q"/>
    <property type="match status" value="1"/>
</dbReference>
<evidence type="ECO:0000259" key="8">
    <source>
        <dbReference type="PROSITE" id="PS50871"/>
    </source>
</evidence>
<feature type="chain" id="PRO_5044249803" description="C1q domain-containing protein" evidence="7">
    <location>
        <begin position="22"/>
        <end position="242"/>
    </location>
</feature>
<dbReference type="GeneTree" id="ENSGT00940000161227"/>
<dbReference type="STRING" id="8005.ENSEEEP00000008105"/>
<evidence type="ECO:0000256" key="6">
    <source>
        <dbReference type="SAM" id="MobiDB-lite"/>
    </source>
</evidence>
<dbReference type="Proteomes" id="UP000314983">
    <property type="component" value="Chromosome 6"/>
</dbReference>
<accession>A0A4W4EA22</accession>
<keyword evidence="5" id="KW-0176">Collagen</keyword>
<keyword evidence="10" id="KW-1185">Reference proteome</keyword>
<organism evidence="9 10">
    <name type="scientific">Electrophorus electricus</name>
    <name type="common">Electric eel</name>
    <name type="synonym">Gymnotus electricus</name>
    <dbReference type="NCBI Taxonomy" id="8005"/>
    <lineage>
        <taxon>Eukaryota</taxon>
        <taxon>Metazoa</taxon>
        <taxon>Chordata</taxon>
        <taxon>Craniata</taxon>
        <taxon>Vertebrata</taxon>
        <taxon>Euteleostomi</taxon>
        <taxon>Actinopterygii</taxon>
        <taxon>Neopterygii</taxon>
        <taxon>Teleostei</taxon>
        <taxon>Ostariophysi</taxon>
        <taxon>Gymnotiformes</taxon>
        <taxon>Gymnotoidei</taxon>
        <taxon>Gymnotidae</taxon>
        <taxon>Electrophorus</taxon>
    </lineage>
</organism>
<dbReference type="InterPro" id="IPR050392">
    <property type="entry name" value="Collagen/C1q_domain"/>
</dbReference>
<evidence type="ECO:0000313" key="10">
    <source>
        <dbReference type="Proteomes" id="UP000314983"/>
    </source>
</evidence>
<dbReference type="InterPro" id="IPR008983">
    <property type="entry name" value="Tumour_necrosis_fac-like_dom"/>
</dbReference>
<feature type="compositionally biased region" description="Basic and acidic residues" evidence="6">
    <location>
        <begin position="63"/>
        <end position="74"/>
    </location>
</feature>
<dbReference type="FunFam" id="2.60.120.40:FF:000001">
    <property type="entry name" value="Complement C1q B chain"/>
    <property type="match status" value="1"/>
</dbReference>
<name>A0A4W4EA22_ELEEL</name>
<protein>
    <recommendedName>
        <fullName evidence="8">C1q domain-containing protein</fullName>
    </recommendedName>
</protein>
<evidence type="ECO:0000256" key="5">
    <source>
        <dbReference type="ARBA" id="ARBA00023119"/>
    </source>
</evidence>
<proteinExistence type="predicted"/>
<evidence type="ECO:0000313" key="9">
    <source>
        <dbReference type="Ensembl" id="ENSEEEP00000008105.2"/>
    </source>
</evidence>
<dbReference type="GO" id="GO:0005581">
    <property type="term" value="C:collagen trimer"/>
    <property type="evidence" value="ECO:0007669"/>
    <property type="project" value="UniProtKB-KW"/>
</dbReference>
<evidence type="ECO:0000256" key="1">
    <source>
        <dbReference type="ARBA" id="ARBA00004498"/>
    </source>
</evidence>
<feature type="compositionally biased region" description="Basic and acidic residues" evidence="6">
    <location>
        <begin position="101"/>
        <end position="110"/>
    </location>
</feature>
<feature type="region of interest" description="Disordered" evidence="6">
    <location>
        <begin position="25"/>
        <end position="112"/>
    </location>
</feature>
<comment type="subcellular location">
    <subcellularLocation>
        <location evidence="1">Secreted</location>
        <location evidence="1">Extracellular space</location>
        <location evidence="1">Extracellular matrix</location>
    </subcellularLocation>
</comment>
<reference evidence="9" key="4">
    <citation type="submission" date="2025-08" db="UniProtKB">
        <authorList>
            <consortium name="Ensembl"/>
        </authorList>
    </citation>
    <scope>IDENTIFICATION</scope>
</reference>
<dbReference type="AlphaFoldDB" id="A0A4W4EA22"/>
<feature type="signal peptide" evidence="7">
    <location>
        <begin position="1"/>
        <end position="21"/>
    </location>
</feature>
<evidence type="ECO:0000256" key="3">
    <source>
        <dbReference type="ARBA" id="ARBA00022530"/>
    </source>
</evidence>
<dbReference type="PANTHER" id="PTHR15427:SF29">
    <property type="entry name" value="COMPLEMENT C1Q SUBCOMPONENT SUBUNIT C"/>
    <property type="match status" value="1"/>
</dbReference>
<dbReference type="Ensembl" id="ENSEEET00000008211.2">
    <property type="protein sequence ID" value="ENSEEEP00000008105.2"/>
    <property type="gene ID" value="ENSEEEG00000004225.2"/>
</dbReference>
<dbReference type="PRINTS" id="PR00007">
    <property type="entry name" value="COMPLEMNTC1Q"/>
</dbReference>
<gene>
    <name evidence="9" type="primary">C1QC</name>
</gene>
<dbReference type="PANTHER" id="PTHR15427">
    <property type="entry name" value="EMILIN ELASTIN MICROFIBRIL INTERFACE-LOCATED PROTEIN ELASTIN MICROFIBRIL INTERFACER"/>
    <property type="match status" value="1"/>
</dbReference>
<dbReference type="SMART" id="SM00110">
    <property type="entry name" value="C1Q"/>
    <property type="match status" value="1"/>
</dbReference>
<reference evidence="9" key="5">
    <citation type="submission" date="2025-09" db="UniProtKB">
        <authorList>
            <consortium name="Ensembl"/>
        </authorList>
    </citation>
    <scope>IDENTIFICATION</scope>
</reference>
<reference evidence="10" key="2">
    <citation type="journal article" date="2017" name="Sci. Adv.">
        <title>A tail of two voltages: Proteomic comparison of the three electric organs of the electric eel.</title>
        <authorList>
            <person name="Traeger L.L."/>
            <person name="Sabat G."/>
            <person name="Barrett-Wilt G.A."/>
            <person name="Wells G.B."/>
            <person name="Sussman M.R."/>
        </authorList>
    </citation>
    <scope>NUCLEOTIDE SEQUENCE [LARGE SCALE GENOMIC DNA]</scope>
</reference>
<feature type="domain" description="C1q" evidence="8">
    <location>
        <begin position="107"/>
        <end position="242"/>
    </location>
</feature>
<evidence type="ECO:0000256" key="2">
    <source>
        <dbReference type="ARBA" id="ARBA00022525"/>
    </source>
</evidence>
<keyword evidence="4 7" id="KW-0732">Signal</keyword>
<dbReference type="Pfam" id="PF01391">
    <property type="entry name" value="Collagen"/>
    <property type="match status" value="1"/>
</dbReference>
<dbReference type="SUPFAM" id="SSF49842">
    <property type="entry name" value="TNF-like"/>
    <property type="match status" value="1"/>
</dbReference>
<evidence type="ECO:0000256" key="4">
    <source>
        <dbReference type="ARBA" id="ARBA00022729"/>
    </source>
</evidence>
<dbReference type="InterPro" id="IPR001073">
    <property type="entry name" value="C1q_dom"/>
</dbReference>
<reference evidence="9" key="3">
    <citation type="submission" date="2020-05" db="EMBL/GenBank/DDBJ databases">
        <title>Electrophorus electricus (electric eel) genome, fEleEle1, primary haplotype.</title>
        <authorList>
            <person name="Myers G."/>
            <person name="Meyer A."/>
            <person name="Fedrigo O."/>
            <person name="Formenti G."/>
            <person name="Rhie A."/>
            <person name="Tracey A."/>
            <person name="Sims Y."/>
            <person name="Jarvis E.D."/>
        </authorList>
    </citation>
    <scope>NUCLEOTIDE SEQUENCE [LARGE SCALE GENOMIC DNA]</scope>
</reference>
<dbReference type="OMA" id="RGTNEYP"/>
<evidence type="ECO:0000256" key="7">
    <source>
        <dbReference type="SAM" id="SignalP"/>
    </source>
</evidence>
<sequence length="242" mass="25587">MLSCRLIIGALLVVFLHHVAAQDTCPAGTQGVPGIPGLPGIPGRDGRDGMKGEKGAPGITVKLNKDGAKGDRGDPGIQGSAGKRGSSGDPGPPGPQGPPGDRGDPSDSKPRSAFCVSRETIDNPTSSTPIMFLNAITNIEGHFNVSEGKFVCYIPGTYYFAFHTTSFQKSLCVMLMVNGQKKATFCDHIQSSSNHYQVSSGGFAVHLKQNEKVWLETNNMNGMYAAKNKGNSVFSGFLIYAH</sequence>
<keyword evidence="2" id="KW-0964">Secreted</keyword>
<reference evidence="10" key="1">
    <citation type="journal article" date="2014" name="Science">
        <title>Nonhuman genetics. Genomic basis for the convergent evolution of electric organs.</title>
        <authorList>
            <person name="Gallant J.R."/>
            <person name="Traeger L.L."/>
            <person name="Volkening J.D."/>
            <person name="Moffett H."/>
            <person name="Chen P.H."/>
            <person name="Novina C.D."/>
            <person name="Phillips G.N.Jr."/>
            <person name="Anand R."/>
            <person name="Wells G.B."/>
            <person name="Pinch M."/>
            <person name="Guth R."/>
            <person name="Unguez G.A."/>
            <person name="Albert J.S."/>
            <person name="Zakon H.H."/>
            <person name="Samanta M.P."/>
            <person name="Sussman M.R."/>
        </authorList>
    </citation>
    <scope>NUCLEOTIDE SEQUENCE [LARGE SCALE GENOMIC DNA]</scope>
</reference>